<feature type="binding site" evidence="11">
    <location>
        <position position="238"/>
    </location>
    <ligand>
        <name>pyridoxal 5'-phosphate</name>
        <dbReference type="ChEBI" id="CHEBI:597326"/>
    </ligand>
</feature>
<feature type="binding site" evidence="11">
    <location>
        <position position="152"/>
    </location>
    <ligand>
        <name>pyridoxal 5'-phosphate</name>
        <dbReference type="ChEBI" id="CHEBI:597326"/>
    </ligand>
</feature>
<dbReference type="NCBIfam" id="NF002806">
    <property type="entry name" value="PRK02948.1"/>
    <property type="match status" value="1"/>
</dbReference>
<comment type="pathway">
    <text evidence="11">Cofactor biosynthesis; iron-sulfur cluster biosynthesis.</text>
</comment>
<evidence type="ECO:0000259" key="13">
    <source>
        <dbReference type="Pfam" id="PF00266"/>
    </source>
</evidence>
<dbReference type="PANTHER" id="PTHR11601:SF34">
    <property type="entry name" value="CYSTEINE DESULFURASE"/>
    <property type="match status" value="1"/>
</dbReference>
<dbReference type="GO" id="GO:0030170">
    <property type="term" value="F:pyridoxal phosphate binding"/>
    <property type="evidence" value="ECO:0007669"/>
    <property type="project" value="UniProtKB-UniRule"/>
</dbReference>
<feature type="modified residue" description="N6-(pyridoxal phosphate)lysine" evidence="11">
    <location>
        <position position="203"/>
    </location>
</feature>
<dbReference type="InterPro" id="IPR015422">
    <property type="entry name" value="PyrdxlP-dep_Trfase_small"/>
</dbReference>
<keyword evidence="9 11" id="KW-0411">Iron-sulfur</keyword>
<dbReference type="GO" id="GO:0031071">
    <property type="term" value="F:cysteine desulfurase activity"/>
    <property type="evidence" value="ECO:0007669"/>
    <property type="project" value="UniProtKB-UniRule"/>
</dbReference>
<comment type="subunit">
    <text evidence="11">Homodimer. Forms a heterotetramer with IscU, interacts with other sulfur acceptors.</text>
</comment>
<dbReference type="EC" id="2.8.1.7" evidence="11"/>
<dbReference type="HAMAP" id="MF_00331">
    <property type="entry name" value="Cys_desulf_IscS"/>
    <property type="match status" value="1"/>
</dbReference>
<comment type="caution">
    <text evidence="14">The sequence shown here is derived from an EMBL/GenBank/DDBJ whole genome shotgun (WGS) entry which is preliminary data.</text>
</comment>
<dbReference type="AlphaFoldDB" id="A0A2S6G152"/>
<comment type="function">
    <text evidence="11">Master enzyme that delivers sulfur to a number of partners involved in Fe-S cluster assembly, tRNA modification or cofactor biosynthesis. Catalyzes the removal of elemental sulfur atoms from cysteine to produce alanine. Functions as a sulfur delivery protein for Fe-S cluster synthesis onto IscU, an Fe-S scaffold assembly protein, as well as other S acceptor proteins.</text>
</comment>
<name>A0A2S6G152_9CLOT</name>
<evidence type="ECO:0000256" key="3">
    <source>
        <dbReference type="ARBA" id="ARBA00022490"/>
    </source>
</evidence>
<organism evidence="14 15">
    <name type="scientific">Clostridium algidicarnis DSM 15099</name>
    <dbReference type="NCBI Taxonomy" id="1121295"/>
    <lineage>
        <taxon>Bacteria</taxon>
        <taxon>Bacillati</taxon>
        <taxon>Bacillota</taxon>
        <taxon>Clostridia</taxon>
        <taxon>Eubacteriales</taxon>
        <taxon>Clostridiaceae</taxon>
        <taxon>Clostridium</taxon>
    </lineage>
</organism>
<evidence type="ECO:0000256" key="1">
    <source>
        <dbReference type="ARBA" id="ARBA00001933"/>
    </source>
</evidence>
<evidence type="ECO:0000256" key="10">
    <source>
        <dbReference type="ARBA" id="ARBA00050776"/>
    </source>
</evidence>
<dbReference type="PANTHER" id="PTHR11601">
    <property type="entry name" value="CYSTEINE DESULFURYLASE FAMILY MEMBER"/>
    <property type="match status" value="1"/>
</dbReference>
<sequence>MQKVVYMDYAATTYTKKEVLDEMIPYFGEHYGNPSSVYSISRDTRKVIDSSRDKVAKAINADRNEIFFTGGGTEADNFAIKGFAFANFNKGNHIITSKIEHHAVLHSCEYLEKHGFEITYLDVDEEGFINLEQLKSAIKDNTILVSIMFANNEIGTIQPIKEIGQICRDKNVVFHTDAVQAVGHIPIDVKEMNIDMLSLAAHKFYGPKGVGALYIKKGIKIDNLIHGGAQERGKRAGTENIAGIVGLSKALEMSVNEMDKSSKRLTILRDKIITGLMEIPHTKLNGPISENRLPGNVNVCFRFIEGEGILLSLDDKNICASSGSACTSGALDPSHVLLAIGLNHERAHGSLRLSIGDGNTEEEVDYLLSVVPEIIDRLRNMSPLWHDFIKKGEF</sequence>
<dbReference type="Gene3D" id="3.90.1150.10">
    <property type="entry name" value="Aspartate Aminotransferase, domain 1"/>
    <property type="match status" value="1"/>
</dbReference>
<dbReference type="GO" id="GO:0051537">
    <property type="term" value="F:2 iron, 2 sulfur cluster binding"/>
    <property type="evidence" value="ECO:0007669"/>
    <property type="project" value="UniProtKB-UniRule"/>
</dbReference>
<evidence type="ECO:0000313" key="14">
    <source>
        <dbReference type="EMBL" id="PPK49606.1"/>
    </source>
</evidence>
<dbReference type="FunFam" id="3.40.640.10:FF:000003">
    <property type="entry name" value="Cysteine desulfurase IscS"/>
    <property type="match status" value="1"/>
</dbReference>
<evidence type="ECO:0000256" key="9">
    <source>
        <dbReference type="ARBA" id="ARBA00023014"/>
    </source>
</evidence>
<proteinExistence type="inferred from homology"/>
<dbReference type="UniPathway" id="UPA00266"/>
<keyword evidence="7 11" id="KW-0663">Pyridoxal phosphate</keyword>
<dbReference type="Proteomes" id="UP000239863">
    <property type="component" value="Unassembled WGS sequence"/>
</dbReference>
<keyword evidence="4 11" id="KW-0808">Transferase</keyword>
<dbReference type="PIRSF" id="PIRSF005572">
    <property type="entry name" value="NifS"/>
    <property type="match status" value="1"/>
</dbReference>
<dbReference type="STRING" id="37659.GCA_000703125_02681"/>
<dbReference type="InterPro" id="IPR016454">
    <property type="entry name" value="Cysteine_dSase"/>
</dbReference>
<comment type="caution">
    <text evidence="11">Lacks conserved residue(s) required for the propagation of feature annotation.</text>
</comment>
<dbReference type="InterPro" id="IPR015424">
    <property type="entry name" value="PyrdxlP-dep_Trfase"/>
</dbReference>
<feature type="domain" description="Aminotransferase class V" evidence="13">
    <location>
        <begin position="5"/>
        <end position="367"/>
    </location>
</feature>
<feature type="active site" description="Cysteine persulfide intermediate" evidence="11">
    <location>
        <position position="326"/>
    </location>
</feature>
<dbReference type="InterPro" id="IPR017772">
    <property type="entry name" value="Cys_deSase_NifS_bac/arc"/>
</dbReference>
<evidence type="ECO:0000256" key="4">
    <source>
        <dbReference type="ARBA" id="ARBA00022679"/>
    </source>
</evidence>
<evidence type="ECO:0000256" key="8">
    <source>
        <dbReference type="ARBA" id="ARBA00023004"/>
    </source>
</evidence>
<comment type="similarity">
    <text evidence="2 11">Belongs to the class-V pyridoxal-phosphate-dependent aminotransferase family. NifS/IscS subfamily.</text>
</comment>
<evidence type="ECO:0000313" key="15">
    <source>
        <dbReference type="Proteomes" id="UP000239863"/>
    </source>
</evidence>
<dbReference type="RefSeq" id="WP_104408968.1">
    <property type="nucleotide sequence ID" value="NZ_PTIS01000001.1"/>
</dbReference>
<dbReference type="GO" id="GO:1990221">
    <property type="term" value="C:L-cysteine desulfurase complex"/>
    <property type="evidence" value="ECO:0007669"/>
    <property type="project" value="UniProtKB-ARBA"/>
</dbReference>
<evidence type="ECO:0000256" key="12">
    <source>
        <dbReference type="RuleBase" id="RU004504"/>
    </source>
</evidence>
<keyword evidence="5 11" id="KW-0001">2Fe-2S</keyword>
<evidence type="ECO:0000256" key="2">
    <source>
        <dbReference type="ARBA" id="ARBA00006490"/>
    </source>
</evidence>
<accession>A0A2S6G152</accession>
<dbReference type="InterPro" id="IPR020578">
    <property type="entry name" value="Aminotrans_V_PyrdxlP_BS"/>
</dbReference>
<evidence type="ECO:0000256" key="7">
    <source>
        <dbReference type="ARBA" id="ARBA00022898"/>
    </source>
</evidence>
<keyword evidence="3 11" id="KW-0963">Cytoplasm</keyword>
<comment type="cofactor">
    <cofactor evidence="1 11 12">
        <name>pyridoxal 5'-phosphate</name>
        <dbReference type="ChEBI" id="CHEBI:597326"/>
    </cofactor>
</comment>
<keyword evidence="8 11" id="KW-0408">Iron</keyword>
<keyword evidence="6 11" id="KW-0479">Metal-binding</keyword>
<feature type="binding site" evidence="11">
    <location>
        <position position="180"/>
    </location>
    <ligand>
        <name>pyridoxal 5'-phosphate</name>
        <dbReference type="ChEBI" id="CHEBI:597326"/>
    </ligand>
</feature>
<dbReference type="InterPro" id="IPR015421">
    <property type="entry name" value="PyrdxlP-dep_Trfase_major"/>
</dbReference>
<reference evidence="14 15" key="1">
    <citation type="submission" date="2018-02" db="EMBL/GenBank/DDBJ databases">
        <title>Genomic Encyclopedia of Archaeal and Bacterial Type Strains, Phase II (KMG-II): from individual species to whole genera.</title>
        <authorList>
            <person name="Goeker M."/>
        </authorList>
    </citation>
    <scope>NUCLEOTIDE SEQUENCE [LARGE SCALE GENOMIC DNA]</scope>
    <source>
        <strain evidence="14 15">DSM 15099</strain>
    </source>
</reference>
<dbReference type="Gene3D" id="3.40.640.10">
    <property type="entry name" value="Type I PLP-dependent aspartate aminotransferase-like (Major domain)"/>
    <property type="match status" value="1"/>
</dbReference>
<dbReference type="Pfam" id="PF00266">
    <property type="entry name" value="Aminotran_5"/>
    <property type="match status" value="1"/>
</dbReference>
<feature type="binding site" description="via persulfide group" evidence="11">
    <location>
        <position position="326"/>
    </location>
    <ligand>
        <name>[2Fe-2S] cluster</name>
        <dbReference type="ChEBI" id="CHEBI:190135"/>
        <note>ligand shared with IscU</note>
    </ligand>
</feature>
<dbReference type="GO" id="GO:0044571">
    <property type="term" value="P:[2Fe-2S] cluster assembly"/>
    <property type="evidence" value="ECO:0007669"/>
    <property type="project" value="UniProtKB-UniRule"/>
</dbReference>
<evidence type="ECO:0000256" key="6">
    <source>
        <dbReference type="ARBA" id="ARBA00022723"/>
    </source>
</evidence>
<dbReference type="SUPFAM" id="SSF53383">
    <property type="entry name" value="PLP-dependent transferases"/>
    <property type="match status" value="1"/>
</dbReference>
<comment type="subcellular location">
    <subcellularLocation>
        <location evidence="11">Cytoplasm</location>
    </subcellularLocation>
</comment>
<dbReference type="NCBIfam" id="TIGR03402">
    <property type="entry name" value="FeS_nifS"/>
    <property type="match status" value="1"/>
</dbReference>
<dbReference type="GO" id="GO:0046872">
    <property type="term" value="F:metal ion binding"/>
    <property type="evidence" value="ECO:0007669"/>
    <property type="project" value="UniProtKB-KW"/>
</dbReference>
<dbReference type="GO" id="GO:0006520">
    <property type="term" value="P:amino acid metabolic process"/>
    <property type="evidence" value="ECO:0007669"/>
    <property type="project" value="InterPro"/>
</dbReference>
<evidence type="ECO:0000256" key="5">
    <source>
        <dbReference type="ARBA" id="ARBA00022714"/>
    </source>
</evidence>
<dbReference type="PROSITE" id="PS00595">
    <property type="entry name" value="AA_TRANSFER_CLASS_5"/>
    <property type="match status" value="1"/>
</dbReference>
<feature type="binding site" evidence="11">
    <location>
        <begin position="72"/>
        <end position="73"/>
    </location>
    <ligand>
        <name>pyridoxal 5'-phosphate</name>
        <dbReference type="ChEBI" id="CHEBI:597326"/>
    </ligand>
</feature>
<evidence type="ECO:0000256" key="11">
    <source>
        <dbReference type="HAMAP-Rule" id="MF_00331"/>
    </source>
</evidence>
<gene>
    <name evidence="11" type="primary">iscS</name>
    <name evidence="14" type="ORF">BD821_101268</name>
</gene>
<dbReference type="OrthoDB" id="9808002at2"/>
<dbReference type="EMBL" id="PTIS01000001">
    <property type="protein sequence ID" value="PPK49606.1"/>
    <property type="molecule type" value="Genomic_DNA"/>
</dbReference>
<dbReference type="InterPro" id="IPR010240">
    <property type="entry name" value="Cys_deSase_IscS"/>
</dbReference>
<protein>
    <recommendedName>
        <fullName evidence="11">Cysteine desulfurase IscS</fullName>
        <ecNumber evidence="11">2.8.1.7</ecNumber>
    </recommendedName>
</protein>
<comment type="catalytic activity">
    <reaction evidence="10 11">
        <text>(sulfur carrier)-H + L-cysteine = (sulfur carrier)-SH + L-alanine</text>
        <dbReference type="Rhea" id="RHEA:43892"/>
        <dbReference type="Rhea" id="RHEA-COMP:14737"/>
        <dbReference type="Rhea" id="RHEA-COMP:14739"/>
        <dbReference type="ChEBI" id="CHEBI:29917"/>
        <dbReference type="ChEBI" id="CHEBI:35235"/>
        <dbReference type="ChEBI" id="CHEBI:57972"/>
        <dbReference type="ChEBI" id="CHEBI:64428"/>
        <dbReference type="EC" id="2.8.1.7"/>
    </reaction>
</comment>
<dbReference type="InterPro" id="IPR000192">
    <property type="entry name" value="Aminotrans_V_dom"/>
</dbReference>